<dbReference type="AlphaFoldDB" id="A0A4P6UHH3"/>
<feature type="compositionally biased region" description="Low complexity" evidence="1">
    <location>
        <begin position="40"/>
        <end position="52"/>
    </location>
</feature>
<dbReference type="OrthoDB" id="8687009at2"/>
<protein>
    <submittedName>
        <fullName evidence="4">DUF4136 domain-containing protein</fullName>
    </submittedName>
</protein>
<evidence type="ECO:0000313" key="5">
    <source>
        <dbReference type="Proteomes" id="UP000292939"/>
    </source>
</evidence>
<proteinExistence type="predicted"/>
<evidence type="ECO:0000259" key="3">
    <source>
        <dbReference type="Pfam" id="PF13590"/>
    </source>
</evidence>
<feature type="region of interest" description="Disordered" evidence="1">
    <location>
        <begin position="35"/>
        <end position="54"/>
    </location>
</feature>
<gene>
    <name evidence="4" type="ORF">DW355_05745</name>
</gene>
<sequence>MPRRIIALSCAALFALFTTGCSGLRTIETDVRATVPTNDAPAPSAAPMKAPTPLGPGARYRYERLPSQAEEPARAQAIEAMADTALQAVGLVRDDQQPRYSVQVHTGTESFYVDDWGRRYPGVPPYSPGFFSEFGVFVGPGRVGPGTRIGMGWTSWPPTVRYAYAVSLLLRDLETQRIVYETRASHEGPWGDRDKVLPALLKAALQDFPAPHAGPVTVQIPR</sequence>
<dbReference type="KEGG" id="hgr:DW355_05745"/>
<feature type="signal peptide" evidence="2">
    <location>
        <begin position="1"/>
        <end position="23"/>
    </location>
</feature>
<feature type="domain" description="DUF4136" evidence="3">
    <location>
        <begin position="60"/>
        <end position="209"/>
    </location>
</feature>
<dbReference type="Proteomes" id="UP000292939">
    <property type="component" value="Chromosome"/>
</dbReference>
<dbReference type="InterPro" id="IPR025411">
    <property type="entry name" value="DUF4136"/>
</dbReference>
<organism evidence="4 5">
    <name type="scientific">Hylemonella gracilis</name>
    <dbReference type="NCBI Taxonomy" id="80880"/>
    <lineage>
        <taxon>Bacteria</taxon>
        <taxon>Pseudomonadati</taxon>
        <taxon>Pseudomonadota</taxon>
        <taxon>Betaproteobacteria</taxon>
        <taxon>Burkholderiales</taxon>
        <taxon>Comamonadaceae</taxon>
        <taxon>Hylemonella</taxon>
    </lineage>
</organism>
<dbReference type="EMBL" id="CP031395">
    <property type="protein sequence ID" value="QBK04353.1"/>
    <property type="molecule type" value="Genomic_DNA"/>
</dbReference>
<name>A0A4P6UHH3_9BURK</name>
<dbReference type="PROSITE" id="PS51257">
    <property type="entry name" value="PROKAR_LIPOPROTEIN"/>
    <property type="match status" value="1"/>
</dbReference>
<dbReference type="Pfam" id="PF13590">
    <property type="entry name" value="DUF4136"/>
    <property type="match status" value="1"/>
</dbReference>
<keyword evidence="2" id="KW-0732">Signal</keyword>
<reference evidence="4 5" key="1">
    <citation type="submission" date="2018-07" db="EMBL/GenBank/DDBJ databases">
        <title>Exploring interactions and the metabolic potential of the ultra-small soil bacteria Hylemonella gracilis.</title>
        <authorList>
            <person name="Tyc O."/>
            <person name="Kulkarni P."/>
            <person name="Gawehns F."/>
            <person name="Hundscheid M."/>
            <person name="Zweers H."/>
            <person name="Garbeva P."/>
        </authorList>
    </citation>
    <scope>NUCLEOTIDE SEQUENCE [LARGE SCALE GENOMIC DNA]</scope>
    <source>
        <strain evidence="4 5">NS1</strain>
    </source>
</reference>
<evidence type="ECO:0000256" key="2">
    <source>
        <dbReference type="SAM" id="SignalP"/>
    </source>
</evidence>
<evidence type="ECO:0000313" key="4">
    <source>
        <dbReference type="EMBL" id="QBK04353.1"/>
    </source>
</evidence>
<dbReference type="RefSeq" id="WP_131278364.1">
    <property type="nucleotide sequence ID" value="NZ_CP031395.1"/>
</dbReference>
<feature type="chain" id="PRO_5020656607" evidence="2">
    <location>
        <begin position="24"/>
        <end position="222"/>
    </location>
</feature>
<evidence type="ECO:0000256" key="1">
    <source>
        <dbReference type="SAM" id="MobiDB-lite"/>
    </source>
</evidence>
<accession>A0A4P6UHH3</accession>